<dbReference type="EMBL" id="JAJFAZ020000003">
    <property type="protein sequence ID" value="KAI5336921.1"/>
    <property type="molecule type" value="Genomic_DNA"/>
</dbReference>
<organism evidence="1 2">
    <name type="scientific">Prunus dulcis</name>
    <name type="common">Almond</name>
    <name type="synonym">Amygdalus dulcis</name>
    <dbReference type="NCBI Taxonomy" id="3755"/>
    <lineage>
        <taxon>Eukaryota</taxon>
        <taxon>Viridiplantae</taxon>
        <taxon>Streptophyta</taxon>
        <taxon>Embryophyta</taxon>
        <taxon>Tracheophyta</taxon>
        <taxon>Spermatophyta</taxon>
        <taxon>Magnoliopsida</taxon>
        <taxon>eudicotyledons</taxon>
        <taxon>Gunneridae</taxon>
        <taxon>Pentapetalae</taxon>
        <taxon>rosids</taxon>
        <taxon>fabids</taxon>
        <taxon>Rosales</taxon>
        <taxon>Rosaceae</taxon>
        <taxon>Amygdaloideae</taxon>
        <taxon>Amygdaleae</taxon>
        <taxon>Prunus</taxon>
    </lineage>
</organism>
<comment type="caution">
    <text evidence="1">The sequence shown here is derived from an EMBL/GenBank/DDBJ whole genome shotgun (WGS) entry which is preliminary data.</text>
</comment>
<evidence type="ECO:0000313" key="1">
    <source>
        <dbReference type="EMBL" id="KAI5336921.1"/>
    </source>
</evidence>
<name>A0AAD4Z8W8_PRUDU</name>
<dbReference type="AlphaFoldDB" id="A0AAD4Z8W8"/>
<evidence type="ECO:0000313" key="2">
    <source>
        <dbReference type="Proteomes" id="UP001054821"/>
    </source>
</evidence>
<accession>A0AAD4Z8W8</accession>
<proteinExistence type="predicted"/>
<sequence length="81" mass="8618">MGSLPGPDETKAAADTLNLKQRELLTQHRELCALLLAHGVSTDGANYVAKGATRSSHKASSVLFTSVGSEVRDFSSFPRCL</sequence>
<dbReference type="Proteomes" id="UP001054821">
    <property type="component" value="Chromosome 3"/>
</dbReference>
<reference evidence="1 2" key="1">
    <citation type="journal article" date="2022" name="G3 (Bethesda)">
        <title>Whole-genome sequence and methylome profiling of the almond [Prunus dulcis (Mill.) D.A. Webb] cultivar 'Nonpareil'.</title>
        <authorList>
            <person name="D'Amico-Willman K.M."/>
            <person name="Ouma W.Z."/>
            <person name="Meulia T."/>
            <person name="Sideli G.M."/>
            <person name="Gradziel T.M."/>
            <person name="Fresnedo-Ramirez J."/>
        </authorList>
    </citation>
    <scope>NUCLEOTIDE SEQUENCE [LARGE SCALE GENOMIC DNA]</scope>
    <source>
        <strain evidence="1">Clone GOH B32 T37-40</strain>
    </source>
</reference>
<gene>
    <name evidence="1" type="ORF">L3X38_016190</name>
</gene>
<protein>
    <submittedName>
        <fullName evidence="1">Uncharacterized protein</fullName>
    </submittedName>
</protein>
<keyword evidence="2" id="KW-1185">Reference proteome</keyword>